<dbReference type="RefSeq" id="WP_025311838.1">
    <property type="nucleotide sequence ID" value="NZ_CP004372.1"/>
</dbReference>
<reference evidence="1 2" key="1">
    <citation type="submission" date="2013-03" db="EMBL/GenBank/DDBJ databases">
        <authorList>
            <person name="Fiebig A."/>
            <person name="Goeker M."/>
            <person name="Klenk H.-P.P."/>
        </authorList>
    </citation>
    <scope>NUCLEOTIDE SEQUENCE [LARGE SCALE GENOMIC DNA]</scope>
    <source>
        <strain evidence="2">DSM 19469</strain>
    </source>
</reference>
<keyword evidence="2" id="KW-1185">Reference proteome</keyword>
<dbReference type="OrthoDB" id="9796999at2"/>
<dbReference type="EMBL" id="CP004372">
    <property type="protein sequence ID" value="AHM04017.1"/>
    <property type="molecule type" value="Genomic_DNA"/>
</dbReference>
<evidence type="ECO:0000313" key="1">
    <source>
        <dbReference type="EMBL" id="AHM04017.1"/>
    </source>
</evidence>
<evidence type="ECO:0000313" key="2">
    <source>
        <dbReference type="Proteomes" id="UP000019593"/>
    </source>
</evidence>
<dbReference type="STRING" id="1294273.roselon_01638"/>
<name>W8S1I1_9RHOB</name>
<gene>
    <name evidence="1" type="ORF">roselon_01638</name>
</gene>
<accession>W8S1I1</accession>
<proteinExistence type="predicted"/>
<evidence type="ECO:0008006" key="3">
    <source>
        <dbReference type="Google" id="ProtNLM"/>
    </source>
</evidence>
<dbReference type="Pfam" id="PF13376">
    <property type="entry name" value="OmdA"/>
    <property type="match status" value="1"/>
</dbReference>
<dbReference type="PATRIC" id="fig|1294273.3.peg.1612"/>
<dbReference type="KEGG" id="red:roselon_01638"/>
<dbReference type="AlphaFoldDB" id="W8S1I1"/>
<dbReference type="HOGENOM" id="CLU_076645_2_0_5"/>
<dbReference type="Proteomes" id="UP000019593">
    <property type="component" value="Chromosome"/>
</dbReference>
<organism evidence="1 2">
    <name type="scientific">Roseicyclus elongatus DSM 19469</name>
    <dbReference type="NCBI Taxonomy" id="1294273"/>
    <lineage>
        <taxon>Bacteria</taxon>
        <taxon>Pseudomonadati</taxon>
        <taxon>Pseudomonadota</taxon>
        <taxon>Alphaproteobacteria</taxon>
        <taxon>Rhodobacterales</taxon>
        <taxon>Roseobacteraceae</taxon>
        <taxon>Roseicyclus</taxon>
    </lineage>
</organism>
<protein>
    <recommendedName>
        <fullName evidence="3">Periplasmic membrane protein</fullName>
    </recommendedName>
</protein>
<sequence>MSSAPALERIEITAPSQLWEWLAENHTGPSVWLVTWKAAHRANYVSREQVLDALVAYGWIDGRRMKLDENRSMQLIAPRKQSVWARSYKLRAERLIAEGRMRPPGLAALQAAQAGALWHTSDPVDDFAVPEDLRDALAAQGGKAWFASAAPSYRRNVLRYLAQAKRPETRAKRVALIAGHAARGEKLPHY</sequence>
<dbReference type="eggNOG" id="COG4430">
    <property type="taxonomic scope" value="Bacteria"/>
</dbReference>